<evidence type="ECO:0000313" key="3">
    <source>
        <dbReference type="EMBL" id="ROT37396.1"/>
    </source>
</evidence>
<dbReference type="RefSeq" id="XP_028465202.1">
    <property type="nucleotide sequence ID" value="XM_028612228.1"/>
</dbReference>
<keyword evidence="2" id="KW-0732">Signal</keyword>
<feature type="signal peptide" evidence="2">
    <location>
        <begin position="1"/>
        <end position="19"/>
    </location>
</feature>
<feature type="region of interest" description="Disordered" evidence="1">
    <location>
        <begin position="84"/>
        <end position="126"/>
    </location>
</feature>
<gene>
    <name evidence="3" type="ORF">SODALDRAFT_334489</name>
</gene>
<dbReference type="Proteomes" id="UP000272025">
    <property type="component" value="Unassembled WGS sequence"/>
</dbReference>
<evidence type="ECO:0000256" key="2">
    <source>
        <dbReference type="SAM" id="SignalP"/>
    </source>
</evidence>
<dbReference type="GeneID" id="39580706"/>
<dbReference type="AlphaFoldDB" id="A0A3N2PSU7"/>
<feature type="chain" id="PRO_5018333535" evidence="2">
    <location>
        <begin position="20"/>
        <end position="126"/>
    </location>
</feature>
<protein>
    <submittedName>
        <fullName evidence="3">Uncharacterized protein</fullName>
    </submittedName>
</protein>
<proteinExistence type="predicted"/>
<accession>A0A3N2PSU7</accession>
<sequence length="126" mass="13219">MKATTAAIALTALIGAASAKPVEMENKNMMNNAAEKITDMRVAERRSFLSMLMGGDDEEAEEAVPTETVDVYYGQPAPTVSIEARAAEASEAVGGQDTSSPTSNTSWSSLPRPKASLTPETPTLPS</sequence>
<keyword evidence="4" id="KW-1185">Reference proteome</keyword>
<organism evidence="3 4">
    <name type="scientific">Sodiomyces alkalinus (strain CBS 110278 / VKM F-3762 / F11)</name>
    <name type="common">Alkaliphilic filamentous fungus</name>
    <dbReference type="NCBI Taxonomy" id="1314773"/>
    <lineage>
        <taxon>Eukaryota</taxon>
        <taxon>Fungi</taxon>
        <taxon>Dikarya</taxon>
        <taxon>Ascomycota</taxon>
        <taxon>Pezizomycotina</taxon>
        <taxon>Sordariomycetes</taxon>
        <taxon>Hypocreomycetidae</taxon>
        <taxon>Glomerellales</taxon>
        <taxon>Plectosphaerellaceae</taxon>
        <taxon>Sodiomyces</taxon>
    </lineage>
</organism>
<name>A0A3N2PSU7_SODAK</name>
<evidence type="ECO:0000256" key="1">
    <source>
        <dbReference type="SAM" id="MobiDB-lite"/>
    </source>
</evidence>
<reference evidence="3 4" key="1">
    <citation type="journal article" date="2018" name="Mol. Ecol.">
        <title>The obligate alkalophilic soda-lake fungus Sodiomyces alkalinus has shifted to a protein diet.</title>
        <authorList>
            <person name="Grum-Grzhimaylo A.A."/>
            <person name="Falkoski D.L."/>
            <person name="van den Heuvel J."/>
            <person name="Valero-Jimenez C.A."/>
            <person name="Min B."/>
            <person name="Choi I.G."/>
            <person name="Lipzen A."/>
            <person name="Daum C.G."/>
            <person name="Aanen D.K."/>
            <person name="Tsang A."/>
            <person name="Henrissat B."/>
            <person name="Bilanenko E.N."/>
            <person name="de Vries R.P."/>
            <person name="van Kan J.A.L."/>
            <person name="Grigoriev I.V."/>
            <person name="Debets A.J.M."/>
        </authorList>
    </citation>
    <scope>NUCLEOTIDE SEQUENCE [LARGE SCALE GENOMIC DNA]</scope>
    <source>
        <strain evidence="3 4">F11</strain>
    </source>
</reference>
<dbReference type="EMBL" id="ML119057">
    <property type="protein sequence ID" value="ROT37396.1"/>
    <property type="molecule type" value="Genomic_DNA"/>
</dbReference>
<feature type="compositionally biased region" description="Low complexity" evidence="1">
    <location>
        <begin position="84"/>
        <end position="109"/>
    </location>
</feature>
<evidence type="ECO:0000313" key="4">
    <source>
        <dbReference type="Proteomes" id="UP000272025"/>
    </source>
</evidence>